<name>A0A9N9IHA4_9GLOM</name>
<evidence type="ECO:0000256" key="4">
    <source>
        <dbReference type="RuleBase" id="RU000461"/>
    </source>
</evidence>
<keyword evidence="2 3" id="KW-0408">Iron</keyword>
<organism evidence="6 7">
    <name type="scientific">Cetraspora pellucida</name>
    <dbReference type="NCBI Taxonomy" id="1433469"/>
    <lineage>
        <taxon>Eukaryota</taxon>
        <taxon>Fungi</taxon>
        <taxon>Fungi incertae sedis</taxon>
        <taxon>Mucoromycota</taxon>
        <taxon>Glomeromycotina</taxon>
        <taxon>Glomeromycetes</taxon>
        <taxon>Diversisporales</taxon>
        <taxon>Gigasporaceae</taxon>
        <taxon>Cetraspora</taxon>
    </lineage>
</organism>
<keyword evidence="7" id="KW-1185">Reference proteome</keyword>
<dbReference type="GO" id="GO:0004497">
    <property type="term" value="F:monooxygenase activity"/>
    <property type="evidence" value="ECO:0007669"/>
    <property type="project" value="UniProtKB-KW"/>
</dbReference>
<gene>
    <name evidence="6" type="ORF">CPELLU_LOCUS13866</name>
</gene>
<dbReference type="Proteomes" id="UP000789759">
    <property type="component" value="Unassembled WGS sequence"/>
</dbReference>
<proteinExistence type="inferred from homology"/>
<keyword evidence="1 3" id="KW-0479">Metal-binding</keyword>
<dbReference type="EMBL" id="CAJVQA010015421">
    <property type="protein sequence ID" value="CAG8737086.1"/>
    <property type="molecule type" value="Genomic_DNA"/>
</dbReference>
<sequence>MPITNIIFALKFIDYLTPIIFIFLVYVFRFYYKYLTRPNKLPGPLPLPFIECTYLFTGNNKHLFTLLQNKYGDLCEFYLNGSRRILVSDPKYIERMLTPSSQDTTFMLRHPYLEGLEEFGMAGRGIVANHDLKSWRFNRQFFNQAILTPSFNNEAVKWSNQLLQELEGYWECLGKLNLSGNNLHDKNDWSLELDILRWSRRFTSDMIVILVTGARSYTMASYYNIYSPVKINRTGALIEDSERFVEGFSYHLTGFPYFMYLGSILRHYLPFIGSKVRSLLKNRDYLFEVLDMIIKKRRQEIDETLMDKKLGHNMLTSLITANTERNKNRISTSDGIPRPMTDVEIRGNLFDAFLGGVDTTSNSFSYVTYYVCHHPKVKQKMIAEIDSIFPPNTPLNLKYEDLLKLEYCDAIFNEVNRMVPIALDISRYLEYPSELAGYRWEAGTYFHMNVTGIHYHKDAWSNPEVFNPDRFYKKDVANNLNNQTMPKFSFIPFGGGLRMCPGRKLAIIELLSLMVMVFGKYDVELIDMKAPLQIDFTGLAICKELPIRIRPRKFSP</sequence>
<dbReference type="InterPro" id="IPR036396">
    <property type="entry name" value="Cyt_P450_sf"/>
</dbReference>
<evidence type="ECO:0000313" key="6">
    <source>
        <dbReference type="EMBL" id="CAG8737086.1"/>
    </source>
</evidence>
<dbReference type="AlphaFoldDB" id="A0A9N9IHA4"/>
<dbReference type="InterPro" id="IPR017972">
    <property type="entry name" value="Cyt_P450_CS"/>
</dbReference>
<comment type="cofactor">
    <cofactor evidence="3">
        <name>heme</name>
        <dbReference type="ChEBI" id="CHEBI:30413"/>
    </cofactor>
</comment>
<comment type="caution">
    <text evidence="6">The sequence shown here is derived from an EMBL/GenBank/DDBJ whole genome shotgun (WGS) entry which is preliminary data.</text>
</comment>
<evidence type="ECO:0000256" key="5">
    <source>
        <dbReference type="SAM" id="Phobius"/>
    </source>
</evidence>
<evidence type="ECO:0000256" key="3">
    <source>
        <dbReference type="PIRSR" id="PIRSR602401-1"/>
    </source>
</evidence>
<accession>A0A9N9IHA4</accession>
<feature type="binding site" description="axial binding residue" evidence="3">
    <location>
        <position position="500"/>
    </location>
    <ligand>
        <name>heme</name>
        <dbReference type="ChEBI" id="CHEBI:30413"/>
    </ligand>
    <ligandPart>
        <name>Fe</name>
        <dbReference type="ChEBI" id="CHEBI:18248"/>
    </ligandPart>
</feature>
<comment type="similarity">
    <text evidence="4">Belongs to the cytochrome P450 family.</text>
</comment>
<keyword evidence="5" id="KW-0472">Membrane</keyword>
<protein>
    <submittedName>
        <fullName evidence="6">24594_t:CDS:1</fullName>
    </submittedName>
</protein>
<keyword evidence="4" id="KW-0560">Oxidoreductase</keyword>
<evidence type="ECO:0000256" key="2">
    <source>
        <dbReference type="ARBA" id="ARBA00023004"/>
    </source>
</evidence>
<dbReference type="PANTHER" id="PTHR24301">
    <property type="entry name" value="THROMBOXANE-A SYNTHASE"/>
    <property type="match status" value="1"/>
</dbReference>
<keyword evidence="3 4" id="KW-0349">Heme</keyword>
<dbReference type="GO" id="GO:0020037">
    <property type="term" value="F:heme binding"/>
    <property type="evidence" value="ECO:0007669"/>
    <property type="project" value="InterPro"/>
</dbReference>
<keyword evidence="4" id="KW-0503">Monooxygenase</keyword>
<dbReference type="InterPro" id="IPR001128">
    <property type="entry name" value="Cyt_P450"/>
</dbReference>
<dbReference type="PROSITE" id="PS00086">
    <property type="entry name" value="CYTOCHROME_P450"/>
    <property type="match status" value="1"/>
</dbReference>
<dbReference type="PANTHER" id="PTHR24301:SF2">
    <property type="entry name" value="THROMBOXANE-A SYNTHASE"/>
    <property type="match status" value="1"/>
</dbReference>
<keyword evidence="5" id="KW-0812">Transmembrane</keyword>
<dbReference type="SUPFAM" id="SSF48264">
    <property type="entry name" value="Cytochrome P450"/>
    <property type="match status" value="1"/>
</dbReference>
<dbReference type="PRINTS" id="PR00463">
    <property type="entry name" value="EP450I"/>
</dbReference>
<dbReference type="GO" id="GO:0005506">
    <property type="term" value="F:iron ion binding"/>
    <property type="evidence" value="ECO:0007669"/>
    <property type="project" value="InterPro"/>
</dbReference>
<feature type="transmembrane region" description="Helical" evidence="5">
    <location>
        <begin position="12"/>
        <end position="32"/>
    </location>
</feature>
<dbReference type="OrthoDB" id="2308755at2759"/>
<dbReference type="InterPro" id="IPR002401">
    <property type="entry name" value="Cyt_P450_E_grp-I"/>
</dbReference>
<dbReference type="Pfam" id="PF00067">
    <property type="entry name" value="p450"/>
    <property type="match status" value="1"/>
</dbReference>
<reference evidence="6" key="1">
    <citation type="submission" date="2021-06" db="EMBL/GenBank/DDBJ databases">
        <authorList>
            <person name="Kallberg Y."/>
            <person name="Tangrot J."/>
            <person name="Rosling A."/>
        </authorList>
    </citation>
    <scope>NUCLEOTIDE SEQUENCE</scope>
    <source>
        <strain evidence="6">FL966</strain>
    </source>
</reference>
<keyword evidence="5" id="KW-1133">Transmembrane helix</keyword>
<dbReference type="GO" id="GO:0016705">
    <property type="term" value="F:oxidoreductase activity, acting on paired donors, with incorporation or reduction of molecular oxygen"/>
    <property type="evidence" value="ECO:0007669"/>
    <property type="project" value="InterPro"/>
</dbReference>
<evidence type="ECO:0000313" key="7">
    <source>
        <dbReference type="Proteomes" id="UP000789759"/>
    </source>
</evidence>
<evidence type="ECO:0000256" key="1">
    <source>
        <dbReference type="ARBA" id="ARBA00022723"/>
    </source>
</evidence>
<dbReference type="Gene3D" id="1.10.630.10">
    <property type="entry name" value="Cytochrome P450"/>
    <property type="match status" value="1"/>
</dbReference>
<dbReference type="PRINTS" id="PR00385">
    <property type="entry name" value="P450"/>
</dbReference>